<dbReference type="EMBL" id="LJIX01000006">
    <property type="protein sequence ID" value="KQL20641.1"/>
    <property type="molecule type" value="Genomic_DNA"/>
</dbReference>
<protein>
    <submittedName>
        <fullName evidence="1">RNA polymerase subunit sigma-70</fullName>
    </submittedName>
</protein>
<evidence type="ECO:0000313" key="1">
    <source>
        <dbReference type="EMBL" id="KQL20641.1"/>
    </source>
</evidence>
<dbReference type="RefSeq" id="WP_053477133.1">
    <property type="nucleotide sequence ID" value="NZ_CP041305.1"/>
</dbReference>
<reference evidence="1 2" key="1">
    <citation type="submission" date="2015-09" db="EMBL/GenBank/DDBJ databases">
        <title>Genome sequencing project for genomic taxonomy and phylogenomics of Bacillus-like bacteria.</title>
        <authorList>
            <person name="Liu B."/>
            <person name="Wang J."/>
            <person name="Zhu Y."/>
            <person name="Liu G."/>
            <person name="Chen Q."/>
            <person name="Chen Z."/>
            <person name="Lan J."/>
            <person name="Che J."/>
            <person name="Ge C."/>
            <person name="Shi H."/>
            <person name="Pan Z."/>
            <person name="Liu X."/>
        </authorList>
    </citation>
    <scope>NUCLEOTIDE SEQUENCE [LARGE SCALE GENOMIC DNA]</scope>
    <source>
        <strain evidence="1 2">FJAT-18043</strain>
    </source>
</reference>
<evidence type="ECO:0000313" key="2">
    <source>
        <dbReference type="Proteomes" id="UP000050996"/>
    </source>
</evidence>
<dbReference type="AlphaFoldDB" id="A0A0Q3QR51"/>
<proteinExistence type="predicted"/>
<dbReference type="PATRIC" id="fig|1637975.4.peg.3968"/>
<accession>A0A0Q3QR51</accession>
<sequence length="58" mass="6643">MRFGDKGMSVQLGENQLFGVDFHDFIQKEQGSNMVELASEFGLSVKDVRKLKKHLERS</sequence>
<gene>
    <name evidence="1" type="ORF">AN957_19975</name>
</gene>
<name>A0A0Q3QR51_9BACI</name>
<organism evidence="1 2">
    <name type="scientific">Cytobacillus solani</name>
    <dbReference type="NCBI Taxonomy" id="1637975"/>
    <lineage>
        <taxon>Bacteria</taxon>
        <taxon>Bacillati</taxon>
        <taxon>Bacillota</taxon>
        <taxon>Bacilli</taxon>
        <taxon>Bacillales</taxon>
        <taxon>Bacillaceae</taxon>
        <taxon>Cytobacillus</taxon>
    </lineage>
</organism>
<comment type="caution">
    <text evidence="1">The sequence shown here is derived from an EMBL/GenBank/DDBJ whole genome shotgun (WGS) entry which is preliminary data.</text>
</comment>
<dbReference type="Proteomes" id="UP000050996">
    <property type="component" value="Unassembled WGS sequence"/>
</dbReference>
<keyword evidence="2" id="KW-1185">Reference proteome</keyword>